<evidence type="ECO:0000259" key="1">
    <source>
        <dbReference type="Pfam" id="PF13358"/>
    </source>
</evidence>
<dbReference type="OrthoDB" id="2994945at2759"/>
<dbReference type="InterPro" id="IPR009057">
    <property type="entry name" value="Homeodomain-like_sf"/>
</dbReference>
<dbReference type="GO" id="GO:0003676">
    <property type="term" value="F:nucleic acid binding"/>
    <property type="evidence" value="ECO:0007669"/>
    <property type="project" value="InterPro"/>
</dbReference>
<dbReference type="InterPro" id="IPR036397">
    <property type="entry name" value="RNaseH_sf"/>
</dbReference>
<dbReference type="Pfam" id="PF13358">
    <property type="entry name" value="DDE_3"/>
    <property type="match status" value="1"/>
</dbReference>
<dbReference type="Proteomes" id="UP000298327">
    <property type="component" value="Unassembled WGS sequence"/>
</dbReference>
<sequence length="303" mass="35238">MGYQKLSRDIKIAAIRIWEHNLLDLDQILECLDFSERTWYRIVKLWRKTGDVIRPSLSLCGHLRMLDHDNINYILQLVKENPDYFLDELLYLLATNHIISLKRIAKECSDEKHAEFVSCIARYEPEELGFLDETSKDERTCGRCYGRSPKGRRAEKKPVFVRGHRTTTTGLLTLNGMEAATVVEGSMTWNLFLEFLEHTVLPKCTAYSGPCSILMMDNAKIHHGNEILELVDCFGVRIEYLPLYSPDLNPIEEAFSKLKHFLCRHQDYYSATQDERILYNMLELVEIITPEDADGYYIHAGYF</sequence>
<proteinExistence type="predicted"/>
<accession>A0A4Y9XNS7</accession>
<dbReference type="Gene3D" id="3.30.420.10">
    <property type="entry name" value="Ribonuclease H-like superfamily/Ribonuclease H"/>
    <property type="match status" value="1"/>
</dbReference>
<reference evidence="2 3" key="1">
    <citation type="submission" date="2019-02" db="EMBL/GenBank/DDBJ databases">
        <title>Genome sequencing of the rare red list fungi Dentipellis fragilis.</title>
        <authorList>
            <person name="Buettner E."/>
            <person name="Kellner H."/>
        </authorList>
    </citation>
    <scope>NUCLEOTIDE SEQUENCE [LARGE SCALE GENOMIC DNA]</scope>
    <source>
        <strain evidence="2 3">DSM 105465</strain>
    </source>
</reference>
<dbReference type="SUPFAM" id="SSF46689">
    <property type="entry name" value="Homeodomain-like"/>
    <property type="match status" value="1"/>
</dbReference>
<keyword evidence="3" id="KW-1185">Reference proteome</keyword>
<protein>
    <recommendedName>
        <fullName evidence="1">Tc1-like transposase DDE domain-containing protein</fullName>
    </recommendedName>
</protein>
<evidence type="ECO:0000313" key="3">
    <source>
        <dbReference type="Proteomes" id="UP000298327"/>
    </source>
</evidence>
<feature type="domain" description="Tc1-like transposase DDE" evidence="1">
    <location>
        <begin position="129"/>
        <end position="264"/>
    </location>
</feature>
<name>A0A4Y9XNS7_9AGAM</name>
<dbReference type="AlphaFoldDB" id="A0A4Y9XNS7"/>
<organism evidence="2 3">
    <name type="scientific">Dentipellis fragilis</name>
    <dbReference type="NCBI Taxonomy" id="205917"/>
    <lineage>
        <taxon>Eukaryota</taxon>
        <taxon>Fungi</taxon>
        <taxon>Dikarya</taxon>
        <taxon>Basidiomycota</taxon>
        <taxon>Agaricomycotina</taxon>
        <taxon>Agaricomycetes</taxon>
        <taxon>Russulales</taxon>
        <taxon>Hericiaceae</taxon>
        <taxon>Dentipellis</taxon>
    </lineage>
</organism>
<dbReference type="STRING" id="205917.A0A4Y9XNS7"/>
<dbReference type="InterPro" id="IPR038717">
    <property type="entry name" value="Tc1-like_DDE_dom"/>
</dbReference>
<gene>
    <name evidence="2" type="ORF">EVG20_g11014</name>
</gene>
<dbReference type="EMBL" id="SEOQ01001524">
    <property type="protein sequence ID" value="TFY51408.1"/>
    <property type="molecule type" value="Genomic_DNA"/>
</dbReference>
<dbReference type="PANTHER" id="PTHR46564:SF1">
    <property type="entry name" value="TRANSPOSASE"/>
    <property type="match status" value="1"/>
</dbReference>
<dbReference type="PANTHER" id="PTHR46564">
    <property type="entry name" value="TRANSPOSASE"/>
    <property type="match status" value="1"/>
</dbReference>
<evidence type="ECO:0000313" key="2">
    <source>
        <dbReference type="EMBL" id="TFY51408.1"/>
    </source>
</evidence>
<comment type="caution">
    <text evidence="2">The sequence shown here is derived from an EMBL/GenBank/DDBJ whole genome shotgun (WGS) entry which is preliminary data.</text>
</comment>